<dbReference type="SUPFAM" id="SSF53098">
    <property type="entry name" value="Ribonuclease H-like"/>
    <property type="match status" value="1"/>
</dbReference>
<dbReference type="InterPro" id="IPR012337">
    <property type="entry name" value="RNaseH-like_sf"/>
</dbReference>
<accession>A0A452HAN9</accession>
<dbReference type="PANTHER" id="PTHR45913:SF19">
    <property type="entry name" value="LOW QUALITY PROTEIN: ZINC FINGER BED DOMAIN-CONTAINING PROTEIN 5-LIKE"/>
    <property type="match status" value="1"/>
</dbReference>
<dbReference type="Proteomes" id="UP000291020">
    <property type="component" value="Unassembled WGS sequence"/>
</dbReference>
<name>A0A452HAN9_9SAUR</name>
<reference evidence="1" key="3">
    <citation type="submission" date="2025-09" db="UniProtKB">
        <authorList>
            <consortium name="Ensembl"/>
        </authorList>
    </citation>
    <scope>IDENTIFICATION</scope>
</reference>
<keyword evidence="2" id="KW-1185">Reference proteome</keyword>
<evidence type="ECO:0008006" key="3">
    <source>
        <dbReference type="Google" id="ProtNLM"/>
    </source>
</evidence>
<reference evidence="2" key="1">
    <citation type="journal article" date="2017" name="PLoS ONE">
        <title>The Agassiz's desert tortoise genome provides a resource for the conservation of a threatened species.</title>
        <authorList>
            <person name="Tollis M."/>
            <person name="DeNardo D.F."/>
            <person name="Cornelius J.A."/>
            <person name="Dolby G.A."/>
            <person name="Edwards T."/>
            <person name="Henen B.T."/>
            <person name="Karl A.E."/>
            <person name="Murphy R.W."/>
            <person name="Kusumi K."/>
        </authorList>
    </citation>
    <scope>NUCLEOTIDE SEQUENCE [LARGE SCALE GENOMIC DNA]</scope>
</reference>
<sequence length="569" mass="65006">VTLQSEDEQLQSFVAEKSVSTSELSKVKEFPPKYIKKQEAAGVKRPKRKYDESYLSFGFMYVGNKDVPDAQCIVCNKILANNSLVPAKFRRHLETNFFKRKRDSLGNCNLLMIKIAETDNKSATEASYRVSYHIALAGEAHTIGETLIKPYAKAIYSLHLDESTDVSGLAVLLVFVRYRFNNIIEEDLLLCESLQSNTTGEEIFNCINNFIRKHEISWGKCIDVCTDGAQTMIGKIKGAVTRIINVAPESIKSHCILHRQALAVKKIPAYLKIVLDEAVQIINFVKSQPLQSRLFKILCEEMGSQHKVLLLHTEVRWLSRGKVPVRLSEICSELLVFFTSDNSGRKCNDCLTNSSWLMRLVYLADIFAKLNEINLSLQGKKVTLFTTMDKIFSLKNKWEFWASSVEQNNFDCFPTVHEFLTEINSTVHEEVSSTILQHLHDLQSSLLEYFPTTTDDNAWVRNPFVITAKPVGFTAHDYESLIDLISDSDLKQKFKDLPLNNFWSSLIEEYPNVAKHVVRVLLPFPTYLCETEFSYYTATKTKYRNRLDAAPDMRIQLSSIIPNIKRICD</sequence>
<dbReference type="Ensembl" id="ENSGAGT00000013522.1">
    <property type="protein sequence ID" value="ENSGAGP00000011807.1"/>
    <property type="gene ID" value="ENSGAGG00000009102.1"/>
</dbReference>
<evidence type="ECO:0000313" key="2">
    <source>
        <dbReference type="Proteomes" id="UP000291020"/>
    </source>
</evidence>
<protein>
    <recommendedName>
        <fullName evidence="3">Zinc finger BED-type containing 5</fullName>
    </recommendedName>
</protein>
<organism evidence="1 2">
    <name type="scientific">Gopherus agassizii</name>
    <name type="common">Agassiz's desert tortoise</name>
    <dbReference type="NCBI Taxonomy" id="38772"/>
    <lineage>
        <taxon>Eukaryota</taxon>
        <taxon>Metazoa</taxon>
        <taxon>Chordata</taxon>
        <taxon>Craniata</taxon>
        <taxon>Vertebrata</taxon>
        <taxon>Euteleostomi</taxon>
        <taxon>Archelosauria</taxon>
        <taxon>Testudinata</taxon>
        <taxon>Testudines</taxon>
        <taxon>Cryptodira</taxon>
        <taxon>Durocryptodira</taxon>
        <taxon>Testudinoidea</taxon>
        <taxon>Testudinidae</taxon>
        <taxon>Gopherus</taxon>
    </lineage>
</organism>
<evidence type="ECO:0000313" key="1">
    <source>
        <dbReference type="Ensembl" id="ENSGAGP00000011807.1"/>
    </source>
</evidence>
<dbReference type="PANTHER" id="PTHR45913">
    <property type="entry name" value="EPM2A-INTERACTING PROTEIN 1"/>
    <property type="match status" value="1"/>
</dbReference>
<proteinExistence type="predicted"/>
<reference evidence="1" key="2">
    <citation type="submission" date="2025-08" db="UniProtKB">
        <authorList>
            <consortium name="Ensembl"/>
        </authorList>
    </citation>
    <scope>IDENTIFICATION</scope>
</reference>
<dbReference type="AlphaFoldDB" id="A0A452HAN9"/>